<evidence type="ECO:0000256" key="8">
    <source>
        <dbReference type="RuleBase" id="RU361148"/>
    </source>
</evidence>
<dbReference type="GO" id="GO:0007219">
    <property type="term" value="P:Notch signaling pathway"/>
    <property type="evidence" value="ECO:0007669"/>
    <property type="project" value="UniProtKB-KW"/>
</dbReference>
<comment type="subcellular location">
    <subcellularLocation>
        <location evidence="8">Endoplasmic reticulum membrane</location>
        <topology evidence="8">Multi-pass membrane protein</topology>
    </subcellularLocation>
    <subcellularLocation>
        <location evidence="8">Golgi apparatus membrane</location>
        <topology evidence="8">Multi-pass membrane protein</topology>
    </subcellularLocation>
</comment>
<evidence type="ECO:0000256" key="5">
    <source>
        <dbReference type="ARBA" id="ARBA00022989"/>
    </source>
</evidence>
<keyword evidence="4 8" id="KW-0914">Notch signaling pathway</keyword>
<dbReference type="EMBL" id="JALJOU010000011">
    <property type="protein sequence ID" value="KAK9841060.1"/>
    <property type="molecule type" value="Genomic_DNA"/>
</dbReference>
<dbReference type="PRINTS" id="PR01072">
    <property type="entry name" value="PRESENILIN"/>
</dbReference>
<evidence type="ECO:0000313" key="10">
    <source>
        <dbReference type="EMBL" id="KAK9841060.1"/>
    </source>
</evidence>
<feature type="compositionally biased region" description="Low complexity" evidence="9">
    <location>
        <begin position="330"/>
        <end position="342"/>
    </location>
</feature>
<evidence type="ECO:0000256" key="1">
    <source>
        <dbReference type="ARBA" id="ARBA00008604"/>
    </source>
</evidence>
<dbReference type="GO" id="GO:0016485">
    <property type="term" value="P:protein processing"/>
    <property type="evidence" value="ECO:0007669"/>
    <property type="project" value="InterPro"/>
</dbReference>
<feature type="transmembrane region" description="Helical" evidence="8">
    <location>
        <begin position="418"/>
        <end position="437"/>
    </location>
</feature>
<comment type="function">
    <text evidence="8">Probable subunit of the gamma-secretase complex, an endoprotease complex that catalyzes the intramembrane cleavage of integral membrane proteins such as Notch receptors.</text>
</comment>
<protein>
    <recommendedName>
        <fullName evidence="8">Presenilin</fullName>
        <ecNumber evidence="8">3.4.23.-</ecNumber>
    </recommendedName>
</protein>
<dbReference type="GO" id="GO:0070765">
    <property type="term" value="C:gamma-secretase complex"/>
    <property type="evidence" value="ECO:0007669"/>
    <property type="project" value="TreeGrafter"/>
</dbReference>
<keyword evidence="2 8" id="KW-0812">Transmembrane</keyword>
<keyword evidence="11" id="KW-1185">Reference proteome</keyword>
<keyword evidence="5 8" id="KW-1133">Transmembrane helix</keyword>
<dbReference type="Proteomes" id="UP001445335">
    <property type="component" value="Unassembled WGS sequence"/>
</dbReference>
<comment type="domain">
    <text evidence="8">The PAL motif is required for normal active site conformation.</text>
</comment>
<keyword evidence="8" id="KW-0645">Protease</keyword>
<keyword evidence="6 8" id="KW-0333">Golgi apparatus</keyword>
<comment type="similarity">
    <text evidence="1 8">Belongs to the peptidase A22A family.</text>
</comment>
<dbReference type="GO" id="GO:0000139">
    <property type="term" value="C:Golgi membrane"/>
    <property type="evidence" value="ECO:0007669"/>
    <property type="project" value="UniProtKB-SubCell"/>
</dbReference>
<dbReference type="GO" id="GO:0005789">
    <property type="term" value="C:endoplasmic reticulum membrane"/>
    <property type="evidence" value="ECO:0007669"/>
    <property type="project" value="UniProtKB-SubCell"/>
</dbReference>
<reference evidence="10 11" key="1">
    <citation type="journal article" date="2024" name="Nat. Commun.">
        <title>Phylogenomics reveals the evolutionary origins of lichenization in chlorophyte algae.</title>
        <authorList>
            <person name="Puginier C."/>
            <person name="Libourel C."/>
            <person name="Otte J."/>
            <person name="Skaloud P."/>
            <person name="Haon M."/>
            <person name="Grisel S."/>
            <person name="Petersen M."/>
            <person name="Berrin J.G."/>
            <person name="Delaux P.M."/>
            <person name="Dal Grande F."/>
            <person name="Keller J."/>
        </authorList>
    </citation>
    <scope>NUCLEOTIDE SEQUENCE [LARGE SCALE GENOMIC DNA]</scope>
    <source>
        <strain evidence="10 11">SAG 245.80</strain>
    </source>
</reference>
<dbReference type="PANTHER" id="PTHR10202:SF13">
    <property type="entry name" value="PRESENILIN HOMOLOG"/>
    <property type="match status" value="1"/>
</dbReference>
<feature type="transmembrane region" description="Helical" evidence="8">
    <location>
        <begin position="392"/>
        <end position="412"/>
    </location>
</feature>
<keyword evidence="3 8" id="KW-0256">Endoplasmic reticulum</keyword>
<evidence type="ECO:0000256" key="6">
    <source>
        <dbReference type="ARBA" id="ARBA00023034"/>
    </source>
</evidence>
<dbReference type="GO" id="GO:0042500">
    <property type="term" value="F:aspartic endopeptidase activity, intramembrane cleaving"/>
    <property type="evidence" value="ECO:0007669"/>
    <property type="project" value="InterPro"/>
</dbReference>
<dbReference type="InterPro" id="IPR042524">
    <property type="entry name" value="Presenilin_C"/>
</dbReference>
<comment type="caution">
    <text evidence="10">The sequence shown here is derived from an EMBL/GenBank/DDBJ whole genome shotgun (WGS) entry which is preliminary data.</text>
</comment>
<evidence type="ECO:0000256" key="9">
    <source>
        <dbReference type="SAM" id="MobiDB-lite"/>
    </source>
</evidence>
<name>A0AAW1S4S2_9CHLO</name>
<feature type="region of interest" description="Disordered" evidence="9">
    <location>
        <begin position="279"/>
        <end position="362"/>
    </location>
</feature>
<dbReference type="InterPro" id="IPR001108">
    <property type="entry name" value="Peptidase_A22A"/>
</dbReference>
<dbReference type="Gene3D" id="1.10.472.100">
    <property type="entry name" value="Presenilin"/>
    <property type="match status" value="1"/>
</dbReference>
<feature type="transmembrane region" description="Helical" evidence="8">
    <location>
        <begin position="12"/>
        <end position="34"/>
    </location>
</feature>
<dbReference type="InterPro" id="IPR006639">
    <property type="entry name" value="Preselin/SPP"/>
</dbReference>
<proteinExistence type="inferred from homology"/>
<evidence type="ECO:0000256" key="3">
    <source>
        <dbReference type="ARBA" id="ARBA00022824"/>
    </source>
</evidence>
<accession>A0AAW1S4S2</accession>
<feature type="transmembrane region" description="Helical" evidence="8">
    <location>
        <begin position="133"/>
        <end position="153"/>
    </location>
</feature>
<keyword evidence="7 8" id="KW-0472">Membrane</keyword>
<gene>
    <name evidence="10" type="ORF">WJX81_008443</name>
</gene>
<feature type="transmembrane region" description="Helical" evidence="8">
    <location>
        <begin position="67"/>
        <end position="88"/>
    </location>
</feature>
<evidence type="ECO:0000256" key="2">
    <source>
        <dbReference type="ARBA" id="ARBA00022692"/>
    </source>
</evidence>
<evidence type="ECO:0000313" key="11">
    <source>
        <dbReference type="Proteomes" id="UP001445335"/>
    </source>
</evidence>
<feature type="transmembrane region" description="Helical" evidence="8">
    <location>
        <begin position="100"/>
        <end position="121"/>
    </location>
</feature>
<feature type="transmembrane region" description="Helical" evidence="8">
    <location>
        <begin position="160"/>
        <end position="176"/>
    </location>
</feature>
<evidence type="ECO:0000256" key="4">
    <source>
        <dbReference type="ARBA" id="ARBA00022976"/>
    </source>
</evidence>
<feature type="compositionally biased region" description="Acidic residues" evidence="9">
    <location>
        <begin position="313"/>
        <end position="322"/>
    </location>
</feature>
<dbReference type="PANTHER" id="PTHR10202">
    <property type="entry name" value="PRESENILIN"/>
    <property type="match status" value="1"/>
</dbReference>
<dbReference type="GO" id="GO:0006509">
    <property type="term" value="P:membrane protein ectodomain proteolysis"/>
    <property type="evidence" value="ECO:0007669"/>
    <property type="project" value="TreeGrafter"/>
</dbReference>
<dbReference type="Pfam" id="PF01080">
    <property type="entry name" value="Presenilin"/>
    <property type="match status" value="1"/>
</dbReference>
<dbReference type="EC" id="3.4.23.-" evidence="8"/>
<comment type="subunit">
    <text evidence="8">Homodimer.</text>
</comment>
<organism evidence="10 11">
    <name type="scientific">Elliptochloris bilobata</name>
    <dbReference type="NCBI Taxonomy" id="381761"/>
    <lineage>
        <taxon>Eukaryota</taxon>
        <taxon>Viridiplantae</taxon>
        <taxon>Chlorophyta</taxon>
        <taxon>core chlorophytes</taxon>
        <taxon>Trebouxiophyceae</taxon>
        <taxon>Trebouxiophyceae incertae sedis</taxon>
        <taxon>Elliptochloris clade</taxon>
        <taxon>Elliptochloris</taxon>
    </lineage>
</organism>
<sequence length="451" mass="47176">MERSILDNLGEEVTGIVTPVTLCMATTVLLVRILNPDGASNSNTMRLATAYYNEKESDSATTKFEGALINALIVVAAVTGMTFMLFLLYKYRCTRCIYGYMAFAGFSIFFTLTGLITLQLVVKFGLVLDAVSFTFMLFNFAVVGVTALFFWPAPLALKQGYLVVVGTVTAYVFTFVPEWTTWALLVAMALYDLWAVLSPGGPLKVLVELAMEREEDIPALIYEARPAGRAPRERRAVRGAGASAAAVAVPAVDASSVAAISAAAVTPVAPLGVAAAGGMPASSEAAAGGPHDAGQRELQPPPAHARDWRAGDEAGEAGEDAEQPLLPAQGSAGHSTTAAASGGAEGVRQPHADPGEGSESGLPDGIKLGMGDFIFYSVLVGRAAMYDMLTAFAAYLGIVAGLGATLLLLALARKALPALPVSIALGASFYFLARGVLEPFVLPLSVHLLYF</sequence>
<evidence type="ECO:0000256" key="7">
    <source>
        <dbReference type="ARBA" id="ARBA00023136"/>
    </source>
</evidence>
<dbReference type="AlphaFoldDB" id="A0AAW1S4S2"/>
<keyword evidence="8" id="KW-0378">Hydrolase</keyword>
<dbReference type="SMART" id="SM00730">
    <property type="entry name" value="PSN"/>
    <property type="match status" value="1"/>
</dbReference>